<proteinExistence type="predicted"/>
<gene>
    <name evidence="2" type="ORF">Taro_043808</name>
</gene>
<organism evidence="2 3">
    <name type="scientific">Colocasia esculenta</name>
    <name type="common">Wild taro</name>
    <name type="synonym">Arum esculentum</name>
    <dbReference type="NCBI Taxonomy" id="4460"/>
    <lineage>
        <taxon>Eukaryota</taxon>
        <taxon>Viridiplantae</taxon>
        <taxon>Streptophyta</taxon>
        <taxon>Embryophyta</taxon>
        <taxon>Tracheophyta</taxon>
        <taxon>Spermatophyta</taxon>
        <taxon>Magnoliopsida</taxon>
        <taxon>Liliopsida</taxon>
        <taxon>Araceae</taxon>
        <taxon>Aroideae</taxon>
        <taxon>Colocasieae</taxon>
        <taxon>Colocasia</taxon>
    </lineage>
</organism>
<dbReference type="AlphaFoldDB" id="A0A843WSZ8"/>
<dbReference type="Proteomes" id="UP000652761">
    <property type="component" value="Unassembled WGS sequence"/>
</dbReference>
<name>A0A843WSZ8_COLES</name>
<protein>
    <submittedName>
        <fullName evidence="2">Uncharacterized protein</fullName>
    </submittedName>
</protein>
<feature type="region of interest" description="Disordered" evidence="1">
    <location>
        <begin position="1"/>
        <end position="25"/>
    </location>
</feature>
<accession>A0A843WSZ8</accession>
<dbReference type="EMBL" id="NMUH01004817">
    <property type="protein sequence ID" value="MQM10906.1"/>
    <property type="molecule type" value="Genomic_DNA"/>
</dbReference>
<sequence>MTCARHSCPVPSDSTGSSSLPEKGQDDRETFWVKLGQCVDTRSGSVDTRELPRTPSGLFWDSVSTLDQLVSTLVALPEQNIWSGSVDTRDSFQKTFWPIWESVSTLEQVVSTLDQLPETFWVKLGQCVDTRSVSVDTRELPRTPSGLFWDSVSTLDQLVSTLVALPEQNIWSGVTRKHVSCCDSLSLLITL</sequence>
<reference evidence="2" key="1">
    <citation type="submission" date="2017-07" db="EMBL/GenBank/DDBJ databases">
        <title>Taro Niue Genome Assembly and Annotation.</title>
        <authorList>
            <person name="Atibalentja N."/>
            <person name="Keating K."/>
            <person name="Fields C.J."/>
        </authorList>
    </citation>
    <scope>NUCLEOTIDE SEQUENCE</scope>
    <source>
        <strain evidence="2">Niue_2</strain>
        <tissue evidence="2">Leaf</tissue>
    </source>
</reference>
<evidence type="ECO:0000313" key="3">
    <source>
        <dbReference type="Proteomes" id="UP000652761"/>
    </source>
</evidence>
<comment type="caution">
    <text evidence="2">The sequence shown here is derived from an EMBL/GenBank/DDBJ whole genome shotgun (WGS) entry which is preliminary data.</text>
</comment>
<keyword evidence="3" id="KW-1185">Reference proteome</keyword>
<evidence type="ECO:0000256" key="1">
    <source>
        <dbReference type="SAM" id="MobiDB-lite"/>
    </source>
</evidence>
<evidence type="ECO:0000313" key="2">
    <source>
        <dbReference type="EMBL" id="MQM10906.1"/>
    </source>
</evidence>